<feature type="signal peptide" evidence="2">
    <location>
        <begin position="1"/>
        <end position="21"/>
    </location>
</feature>
<evidence type="ECO:0000313" key="4">
    <source>
        <dbReference type="WBParaSite" id="HCON_00050840-00001"/>
    </source>
</evidence>
<keyword evidence="3" id="KW-1185">Reference proteome</keyword>
<protein>
    <submittedName>
        <fullName evidence="4">Secreted protein</fullName>
    </submittedName>
</protein>
<feature type="chain" id="PRO_5029825403" evidence="2">
    <location>
        <begin position="22"/>
        <end position="88"/>
    </location>
</feature>
<dbReference type="Proteomes" id="UP000025227">
    <property type="component" value="Unplaced"/>
</dbReference>
<evidence type="ECO:0000256" key="1">
    <source>
        <dbReference type="SAM" id="MobiDB-lite"/>
    </source>
</evidence>
<reference evidence="4" key="1">
    <citation type="submission" date="2020-12" db="UniProtKB">
        <authorList>
            <consortium name="WormBaseParasite"/>
        </authorList>
    </citation>
    <scope>IDENTIFICATION</scope>
    <source>
        <strain evidence="4">MHco3</strain>
    </source>
</reference>
<evidence type="ECO:0000313" key="3">
    <source>
        <dbReference type="Proteomes" id="UP000025227"/>
    </source>
</evidence>
<feature type="region of interest" description="Disordered" evidence="1">
    <location>
        <begin position="30"/>
        <end position="88"/>
    </location>
</feature>
<keyword evidence="2" id="KW-0732">Signal</keyword>
<name>A0A7I4Y3K9_HAECO</name>
<sequence length="88" mass="9943">MSVCFRFLLVFLALSIWSCQGKKPWESTRFSSRGSDEAFSKSHGPTTFRFHKGGDPSARHHHIDGHHSIRTHTPISAGSHVSGRRFPR</sequence>
<organism evidence="3 4">
    <name type="scientific">Haemonchus contortus</name>
    <name type="common">Barber pole worm</name>
    <dbReference type="NCBI Taxonomy" id="6289"/>
    <lineage>
        <taxon>Eukaryota</taxon>
        <taxon>Metazoa</taxon>
        <taxon>Ecdysozoa</taxon>
        <taxon>Nematoda</taxon>
        <taxon>Chromadorea</taxon>
        <taxon>Rhabditida</taxon>
        <taxon>Rhabditina</taxon>
        <taxon>Rhabditomorpha</taxon>
        <taxon>Strongyloidea</taxon>
        <taxon>Trichostrongylidae</taxon>
        <taxon>Haemonchus</taxon>
    </lineage>
</organism>
<dbReference type="WBParaSite" id="HCON_00050840-00001">
    <property type="protein sequence ID" value="HCON_00050840-00001"/>
    <property type="gene ID" value="HCON_00050840"/>
</dbReference>
<feature type="compositionally biased region" description="Basic residues" evidence="1">
    <location>
        <begin position="59"/>
        <end position="70"/>
    </location>
</feature>
<proteinExistence type="predicted"/>
<dbReference type="AlphaFoldDB" id="A0A7I4Y3K9"/>
<evidence type="ECO:0000256" key="2">
    <source>
        <dbReference type="SAM" id="SignalP"/>
    </source>
</evidence>
<accession>A0A7I4Y3K9</accession>